<evidence type="ECO:0000256" key="1">
    <source>
        <dbReference type="ARBA" id="ARBA00005964"/>
    </source>
</evidence>
<evidence type="ECO:0000256" key="4">
    <source>
        <dbReference type="ARBA" id="ARBA00023157"/>
    </source>
</evidence>
<feature type="signal peptide" evidence="6">
    <location>
        <begin position="1"/>
        <end position="19"/>
    </location>
</feature>
<evidence type="ECO:0000256" key="7">
    <source>
        <dbReference type="SAM" id="MobiDB-lite"/>
    </source>
</evidence>
<feature type="compositionally biased region" description="Polar residues" evidence="7">
    <location>
        <begin position="41"/>
        <end position="52"/>
    </location>
</feature>
<feature type="chain" id="PRO_5044989047" description="Carboxylic ester hydrolase" evidence="6">
    <location>
        <begin position="20"/>
        <end position="571"/>
    </location>
</feature>
<gene>
    <name evidence="9" type="ORF">ABMA27_009688</name>
</gene>
<feature type="domain" description="Carboxylesterase type B" evidence="8">
    <location>
        <begin position="41"/>
        <end position="563"/>
    </location>
</feature>
<keyword evidence="2" id="KW-0719">Serine esterase</keyword>
<dbReference type="Pfam" id="PF00135">
    <property type="entry name" value="COesterase"/>
    <property type="match status" value="1"/>
</dbReference>
<evidence type="ECO:0000256" key="3">
    <source>
        <dbReference type="ARBA" id="ARBA00022801"/>
    </source>
</evidence>
<dbReference type="Gene3D" id="3.40.50.1820">
    <property type="entry name" value="alpha/beta hydrolase"/>
    <property type="match status" value="1"/>
</dbReference>
<keyword evidence="4" id="KW-1015">Disulfide bond</keyword>
<dbReference type="InterPro" id="IPR019826">
    <property type="entry name" value="Carboxylesterase_B_AS"/>
</dbReference>
<accession>A0ABR3H635</accession>
<proteinExistence type="inferred from homology"/>
<protein>
    <recommendedName>
        <fullName evidence="6">Carboxylic ester hydrolase</fullName>
        <ecNumber evidence="6">3.1.1.-</ecNumber>
    </recommendedName>
</protein>
<keyword evidence="5" id="KW-0325">Glycoprotein</keyword>
<evidence type="ECO:0000313" key="9">
    <source>
        <dbReference type="EMBL" id="KAL0860267.1"/>
    </source>
</evidence>
<dbReference type="InterPro" id="IPR002018">
    <property type="entry name" value="CarbesteraseB"/>
</dbReference>
<feature type="region of interest" description="Disordered" evidence="7">
    <location>
        <begin position="23"/>
        <end position="52"/>
    </location>
</feature>
<name>A0ABR3H635_LOXSC</name>
<evidence type="ECO:0000256" key="5">
    <source>
        <dbReference type="ARBA" id="ARBA00023180"/>
    </source>
</evidence>
<keyword evidence="3 6" id="KW-0378">Hydrolase</keyword>
<dbReference type="InterPro" id="IPR029058">
    <property type="entry name" value="AB_hydrolase_fold"/>
</dbReference>
<sequence length="571" mass="63567">MSSVRLVLFVTFVTACANAAARGHHHHEHGRPVQEPAPTSDPVTVTPSGTIRGSWMTTRRGRRVQAYRGVPYAEPPTGELRFQPPKLITSYSSEVNASAEGPGCPQPVVDSTFFVDEDCLRLNVYTTDNKRKKPVPVLVYIHSGGFYAGSGRSDVAGPSYLLDRDMVLVAINYRLASLGFLSTGDKFAPGNNGYKDQVAALKWVKRNIRAFGGDPDLVTVAGCSAGAFSVMLHMLSPMSKGLFHRAISISGSPISQVPERRHQRELAERQARLVGCPTTSSKAIIGCLKTKDFRELGNTLDSFFDFGYDPTLVWAPIIEPDVGQERFIARSPLQALQQGNMHAVPYIISQTTGEFFWKAFNVLANETSTTTMDKEWDRIAPISFLLPKQQAKEKAQRLRQEFLAGRKLTNDSFTADGLGKLYGDALIGFGAHRLANLMSKHSPHKVFYYEFNYVGNRSHYQDPVTGRPVKAAHHDDLIYLFSLPAGFPIIEVSDSKDSEIVDKMTALYYNFAKNGDPNPVGSESPELSPLRWPPMTPSAREFLRVSDQLSVHSHMFEDRFRVWDQLYPIQY</sequence>
<dbReference type="Proteomes" id="UP001549920">
    <property type="component" value="Unassembled WGS sequence"/>
</dbReference>
<dbReference type="EMBL" id="JBEUOH010000025">
    <property type="protein sequence ID" value="KAL0860267.1"/>
    <property type="molecule type" value="Genomic_DNA"/>
</dbReference>
<evidence type="ECO:0000256" key="6">
    <source>
        <dbReference type="RuleBase" id="RU361235"/>
    </source>
</evidence>
<comment type="caution">
    <text evidence="9">The sequence shown here is derived from an EMBL/GenBank/DDBJ whole genome shotgun (WGS) entry which is preliminary data.</text>
</comment>
<keyword evidence="10" id="KW-1185">Reference proteome</keyword>
<evidence type="ECO:0000313" key="10">
    <source>
        <dbReference type="Proteomes" id="UP001549920"/>
    </source>
</evidence>
<dbReference type="PANTHER" id="PTHR43142">
    <property type="entry name" value="CARBOXYLIC ESTER HYDROLASE"/>
    <property type="match status" value="1"/>
</dbReference>
<dbReference type="PANTHER" id="PTHR43142:SF1">
    <property type="entry name" value="CARBOXYLIC ESTER HYDROLASE"/>
    <property type="match status" value="1"/>
</dbReference>
<organism evidence="9 10">
    <name type="scientific">Loxostege sticticalis</name>
    <name type="common">Beet webworm moth</name>
    <dbReference type="NCBI Taxonomy" id="481309"/>
    <lineage>
        <taxon>Eukaryota</taxon>
        <taxon>Metazoa</taxon>
        <taxon>Ecdysozoa</taxon>
        <taxon>Arthropoda</taxon>
        <taxon>Hexapoda</taxon>
        <taxon>Insecta</taxon>
        <taxon>Pterygota</taxon>
        <taxon>Neoptera</taxon>
        <taxon>Endopterygota</taxon>
        <taxon>Lepidoptera</taxon>
        <taxon>Glossata</taxon>
        <taxon>Ditrysia</taxon>
        <taxon>Pyraloidea</taxon>
        <taxon>Crambidae</taxon>
        <taxon>Pyraustinae</taxon>
        <taxon>Loxostege</taxon>
    </lineage>
</organism>
<evidence type="ECO:0000259" key="8">
    <source>
        <dbReference type="Pfam" id="PF00135"/>
    </source>
</evidence>
<dbReference type="SUPFAM" id="SSF53474">
    <property type="entry name" value="alpha/beta-Hydrolases"/>
    <property type="match status" value="1"/>
</dbReference>
<dbReference type="PROSITE" id="PS51257">
    <property type="entry name" value="PROKAR_LIPOPROTEIN"/>
    <property type="match status" value="1"/>
</dbReference>
<comment type="similarity">
    <text evidence="1 6">Belongs to the type-B carboxylesterase/lipase family.</text>
</comment>
<evidence type="ECO:0000256" key="2">
    <source>
        <dbReference type="ARBA" id="ARBA00022487"/>
    </source>
</evidence>
<dbReference type="EC" id="3.1.1.-" evidence="6"/>
<keyword evidence="6" id="KW-0732">Signal</keyword>
<reference evidence="9 10" key="1">
    <citation type="submission" date="2024-06" db="EMBL/GenBank/DDBJ databases">
        <title>A chromosome-level genome assembly of beet webworm, Loxostege sticticalis.</title>
        <authorList>
            <person name="Zhang Y."/>
        </authorList>
    </citation>
    <scope>NUCLEOTIDE SEQUENCE [LARGE SCALE GENOMIC DNA]</scope>
    <source>
        <strain evidence="9">AQ026</strain>
        <tissue evidence="9">Whole body</tissue>
    </source>
</reference>
<dbReference type="PROSITE" id="PS00122">
    <property type="entry name" value="CARBOXYLESTERASE_B_1"/>
    <property type="match status" value="1"/>
</dbReference>